<evidence type="ECO:0000256" key="16">
    <source>
        <dbReference type="ARBA" id="ARBA00068125"/>
    </source>
</evidence>
<dbReference type="FunFam" id="1.10.1220.70:FF:000001">
    <property type="entry name" value="Olfactory receptor"/>
    <property type="match status" value="1"/>
</dbReference>
<dbReference type="Pfam" id="PF00335">
    <property type="entry name" value="Tetraspanin"/>
    <property type="match status" value="1"/>
</dbReference>
<keyword evidence="6" id="KW-1003">Cell membrane</keyword>
<name>A0A836APX3_SHEEP</name>
<evidence type="ECO:0000256" key="9">
    <source>
        <dbReference type="ARBA" id="ARBA00022989"/>
    </source>
</evidence>
<evidence type="ECO:0000256" key="1">
    <source>
        <dbReference type="ARBA" id="ARBA00003929"/>
    </source>
</evidence>
<evidence type="ECO:0000256" key="7">
    <source>
        <dbReference type="ARBA" id="ARBA00022692"/>
    </source>
</evidence>
<dbReference type="GO" id="GO:0005886">
    <property type="term" value="C:plasma membrane"/>
    <property type="evidence" value="ECO:0007669"/>
    <property type="project" value="UniProtKB-SubCell"/>
</dbReference>
<dbReference type="GO" id="GO:0004930">
    <property type="term" value="F:G protein-coupled receptor activity"/>
    <property type="evidence" value="ECO:0007669"/>
    <property type="project" value="UniProtKB-KW"/>
</dbReference>
<protein>
    <recommendedName>
        <fullName evidence="16">Leukocyte surface antigen CD53</fullName>
    </recommendedName>
    <alternativeName>
        <fullName evidence="17">Cell surface glycoprotein CD53</fullName>
    </alternativeName>
</protein>
<evidence type="ECO:0000256" key="10">
    <source>
        <dbReference type="ARBA" id="ARBA00023040"/>
    </source>
</evidence>
<evidence type="ECO:0000313" key="19">
    <source>
        <dbReference type="EMBL" id="KAG5215086.1"/>
    </source>
</evidence>
<dbReference type="InterPro" id="IPR008952">
    <property type="entry name" value="Tetraspanin_EC2_sf"/>
</dbReference>
<sequence length="424" mass="47168">MNAHSWQHGTDVQSGYRIPGPHFYTVTRGSLVSNPLSNCSEFLILLNQVCSQWKPEKELQVCSENGNAAGDTDFVSLRPMKIHSKRAFPTGRDEVYPKLPSFQLTGPGLVKTVPERDFGGLQNTLISHTCWKSAPANSSQFLRKGFSLLYTILTPMFNPIIYSLRNRDIHEALKKCLKLDGEKKVRNDFDIVHVLKFAQGKNISSMGMSSLKLLKYVLFFFNLIFWFCGCCILGLGIYLLIHSKFGVLFHNLPSLTLGNVLVIVGSVIMVVAFLGCMGSIKENKCLLMSFFILLLIILLAEVTLAILLFVYEQKLKEYVAEGLTKSIQRYNSDNSTKAAWDSIQSFLQCCGVNGTSDWTSGVPASCPKGSTVKGCYIQAKQWFHSNFLYIGITTICVCVIQVLGMSFALTLNCQIDKTSQALGL</sequence>
<evidence type="ECO:0000256" key="13">
    <source>
        <dbReference type="ARBA" id="ARBA00023180"/>
    </source>
</evidence>
<comment type="function">
    <text evidence="1">Putative odorant or sperm cell receptor.</text>
</comment>
<comment type="subcellular location">
    <subcellularLocation>
        <location evidence="2">Cell junction</location>
    </subcellularLocation>
    <subcellularLocation>
        <location evidence="3">Cell membrane</location>
        <topology evidence="3">Multi-pass membrane protein</topology>
    </subcellularLocation>
</comment>
<dbReference type="FunFam" id="1.10.1450.10:FF:000024">
    <property type="entry name" value="Tetraspanin"/>
    <property type="match status" value="1"/>
</dbReference>
<dbReference type="PROSITE" id="PS00421">
    <property type="entry name" value="TM4_1"/>
    <property type="match status" value="1"/>
</dbReference>
<evidence type="ECO:0000256" key="3">
    <source>
        <dbReference type="ARBA" id="ARBA00004651"/>
    </source>
</evidence>
<evidence type="ECO:0000256" key="14">
    <source>
        <dbReference type="ARBA" id="ARBA00023224"/>
    </source>
</evidence>
<dbReference type="InterPro" id="IPR018499">
    <property type="entry name" value="Tetraspanin/Peripherin"/>
</dbReference>
<dbReference type="Gene3D" id="1.10.1220.70">
    <property type="match status" value="1"/>
</dbReference>
<keyword evidence="14" id="KW-0807">Transducer</keyword>
<dbReference type="GO" id="GO:0070161">
    <property type="term" value="C:anchoring junction"/>
    <property type="evidence" value="ECO:0007669"/>
    <property type="project" value="UniProtKB-SubCell"/>
</dbReference>
<evidence type="ECO:0000256" key="15">
    <source>
        <dbReference type="ARBA" id="ARBA00065614"/>
    </source>
</evidence>
<evidence type="ECO:0000256" key="17">
    <source>
        <dbReference type="ARBA" id="ARBA00078282"/>
    </source>
</evidence>
<dbReference type="AlphaFoldDB" id="A0A836APX3"/>
<evidence type="ECO:0000256" key="11">
    <source>
        <dbReference type="ARBA" id="ARBA00023136"/>
    </source>
</evidence>
<dbReference type="EMBL" id="JAEMGP010000001">
    <property type="protein sequence ID" value="KAG5215086.1"/>
    <property type="molecule type" value="Genomic_DNA"/>
</dbReference>
<dbReference type="Gene3D" id="1.10.1450.10">
    <property type="entry name" value="Tetraspanin"/>
    <property type="match status" value="1"/>
</dbReference>
<keyword evidence="11 18" id="KW-0472">Membrane</keyword>
<evidence type="ECO:0000256" key="18">
    <source>
        <dbReference type="SAM" id="Phobius"/>
    </source>
</evidence>
<feature type="transmembrane region" description="Helical" evidence="18">
    <location>
        <begin position="253"/>
        <end position="274"/>
    </location>
</feature>
<dbReference type="Proteomes" id="UP000664991">
    <property type="component" value="Unassembled WGS sequence"/>
</dbReference>
<evidence type="ECO:0000256" key="4">
    <source>
        <dbReference type="ARBA" id="ARBA00006840"/>
    </source>
</evidence>
<feature type="transmembrane region" description="Helical" evidence="18">
    <location>
        <begin position="216"/>
        <end position="241"/>
    </location>
</feature>
<evidence type="ECO:0000256" key="5">
    <source>
        <dbReference type="ARBA" id="ARBA00010663"/>
    </source>
</evidence>
<comment type="caution">
    <text evidence="19">The sequence shown here is derived from an EMBL/GenBank/DDBJ whole genome shotgun (WGS) entry which is preliminary data.</text>
</comment>
<evidence type="ECO:0000256" key="2">
    <source>
        <dbReference type="ARBA" id="ARBA00004282"/>
    </source>
</evidence>
<accession>A0A836APX3</accession>
<keyword evidence="13" id="KW-0325">Glycoprotein</keyword>
<keyword evidence="12" id="KW-0675">Receptor</keyword>
<evidence type="ECO:0000256" key="12">
    <source>
        <dbReference type="ARBA" id="ARBA00023170"/>
    </source>
</evidence>
<comment type="similarity">
    <text evidence="5">Belongs to the G-protein coupled receptor 1 family.</text>
</comment>
<reference evidence="19 20" key="1">
    <citation type="submission" date="2020-12" db="EMBL/GenBank/DDBJ databases">
        <title>De novo assembly of Tibetan sheep genome.</title>
        <authorList>
            <person name="Li X."/>
        </authorList>
    </citation>
    <scope>NUCLEOTIDE SEQUENCE [LARGE SCALE GENOMIC DNA]</scope>
    <source>
        <tissue evidence="19">Heart</tissue>
    </source>
</reference>
<feature type="transmembrane region" description="Helical" evidence="18">
    <location>
        <begin position="387"/>
        <end position="411"/>
    </location>
</feature>
<keyword evidence="10" id="KW-0297">G-protein coupled receptor</keyword>
<dbReference type="PANTHER" id="PTHR19282:SF39">
    <property type="entry name" value="LEUKOCYTE SURFACE ANTIGEN CD53"/>
    <property type="match status" value="1"/>
</dbReference>
<dbReference type="PRINTS" id="PR00259">
    <property type="entry name" value="TMFOUR"/>
</dbReference>
<proteinExistence type="inferred from homology"/>
<comment type="subunit">
    <text evidence="15">Interacts with SCIMP. Interacts with CD45/PTPRC. Interacts with IL7R. Interacts with RBL2 and PPP2CA.</text>
</comment>
<evidence type="ECO:0000256" key="8">
    <source>
        <dbReference type="ARBA" id="ARBA00022949"/>
    </source>
</evidence>
<dbReference type="SUPFAM" id="SSF48652">
    <property type="entry name" value="Tetraspanin"/>
    <property type="match status" value="1"/>
</dbReference>
<dbReference type="SUPFAM" id="SSF81321">
    <property type="entry name" value="Family A G protein-coupled receptor-like"/>
    <property type="match status" value="1"/>
</dbReference>
<dbReference type="InterPro" id="IPR018503">
    <property type="entry name" value="Tetraspanin_CS"/>
</dbReference>
<feature type="transmembrane region" description="Helical" evidence="18">
    <location>
        <begin position="286"/>
        <end position="311"/>
    </location>
</feature>
<dbReference type="PANTHER" id="PTHR19282">
    <property type="entry name" value="TETRASPANIN"/>
    <property type="match status" value="1"/>
</dbReference>
<keyword evidence="7 18" id="KW-0812">Transmembrane</keyword>
<gene>
    <name evidence="19" type="ORF">JEQ12_000662</name>
</gene>
<evidence type="ECO:0000313" key="20">
    <source>
        <dbReference type="Proteomes" id="UP000664991"/>
    </source>
</evidence>
<evidence type="ECO:0000256" key="6">
    <source>
        <dbReference type="ARBA" id="ARBA00022475"/>
    </source>
</evidence>
<comment type="similarity">
    <text evidence="4">Belongs to the tetraspanin (TM4SF) family.</text>
</comment>
<keyword evidence="9 18" id="KW-1133">Transmembrane helix</keyword>
<organism evidence="19 20">
    <name type="scientific">Ovis aries</name>
    <name type="common">Sheep</name>
    <dbReference type="NCBI Taxonomy" id="9940"/>
    <lineage>
        <taxon>Eukaryota</taxon>
        <taxon>Metazoa</taxon>
        <taxon>Chordata</taxon>
        <taxon>Craniata</taxon>
        <taxon>Vertebrata</taxon>
        <taxon>Euteleostomi</taxon>
        <taxon>Mammalia</taxon>
        <taxon>Eutheria</taxon>
        <taxon>Laurasiatheria</taxon>
        <taxon>Artiodactyla</taxon>
        <taxon>Ruminantia</taxon>
        <taxon>Pecora</taxon>
        <taxon>Bovidae</taxon>
        <taxon>Caprinae</taxon>
        <taxon>Ovis</taxon>
    </lineage>
</organism>
<dbReference type="CDD" id="cd03164">
    <property type="entry name" value="CD53_like_LEL"/>
    <property type="match status" value="1"/>
</dbReference>
<keyword evidence="8" id="KW-0965">Cell junction</keyword>